<name>A0A2S1JFT1_KLEPN</name>
<dbReference type="EMBL" id="MF156696">
    <property type="protein sequence ID" value="AWF78630.1"/>
    <property type="molecule type" value="Genomic_DNA"/>
</dbReference>
<geneLocation type="plasmid" evidence="2">
    <name>p1642-2</name>
</geneLocation>
<dbReference type="AlphaFoldDB" id="A0A2S1JFT1"/>
<dbReference type="EMBL" id="MG764551">
    <property type="protein sequence ID" value="AWF77193.1"/>
    <property type="molecule type" value="Genomic_DNA"/>
</dbReference>
<reference evidence="2" key="1">
    <citation type="submission" date="2017-05" db="EMBL/GenBank/DDBJ databases">
        <title>Complete sequence of p1642-2.</title>
        <authorList>
            <person name="Zhao Y."/>
            <person name="Liang Y."/>
            <person name="Sun Q."/>
            <person name="Chen S."/>
            <person name="Tong Y."/>
        </authorList>
    </citation>
    <scope>NUCLEOTIDE SEQUENCE</scope>
    <source>
        <strain evidence="2">1642</strain>
        <plasmid evidence="2">p1642-2</plasmid>
    </source>
</reference>
<reference evidence="1" key="2">
    <citation type="submission" date="2018-01" db="EMBL/GenBank/DDBJ databases">
        <title>Complete sequence of pA1705-qnrS.</title>
        <authorList>
            <person name="Feng J."/>
            <person name="Zeng L."/>
            <person name="Jiang X."/>
            <person name="Zhan Z."/>
            <person name="Luo W."/>
            <person name="Zhao Y."/>
            <person name="Tong Y."/>
            <person name="Zhou D."/>
        </authorList>
    </citation>
    <scope>NUCLEOTIDE SEQUENCE</scope>
    <source>
        <strain evidence="1">A1705</strain>
        <plasmid evidence="1">pA1705-qnrS</plasmid>
    </source>
</reference>
<accession>A0A2S1JFT1</accession>
<sequence>MPAKCRHLDLKAIFTGTGVKGKTKKSNHIMLALYGSLDV</sequence>
<evidence type="ECO:0000313" key="1">
    <source>
        <dbReference type="EMBL" id="AWF77193.1"/>
    </source>
</evidence>
<protein>
    <submittedName>
        <fullName evidence="1">Uncharacterized protein</fullName>
    </submittedName>
</protein>
<keyword evidence="1" id="KW-0614">Plasmid</keyword>
<proteinExistence type="predicted"/>
<evidence type="ECO:0000313" key="2">
    <source>
        <dbReference type="EMBL" id="AWF78630.1"/>
    </source>
</evidence>
<organism evidence="1">
    <name type="scientific">Klebsiella pneumoniae</name>
    <dbReference type="NCBI Taxonomy" id="573"/>
    <lineage>
        <taxon>Bacteria</taxon>
        <taxon>Pseudomonadati</taxon>
        <taxon>Pseudomonadota</taxon>
        <taxon>Gammaproteobacteria</taxon>
        <taxon>Enterobacterales</taxon>
        <taxon>Enterobacteriaceae</taxon>
        <taxon>Klebsiella/Raoultella group</taxon>
        <taxon>Klebsiella</taxon>
        <taxon>Klebsiella pneumoniae complex</taxon>
    </lineage>
</organism>
<geneLocation type="plasmid" evidence="1">
    <name>pA1705-qnrS</name>
</geneLocation>